<reference evidence="2" key="1">
    <citation type="submission" date="2022-11" db="UniProtKB">
        <authorList>
            <consortium name="WormBaseParasite"/>
        </authorList>
    </citation>
    <scope>IDENTIFICATION</scope>
</reference>
<evidence type="ECO:0000313" key="1">
    <source>
        <dbReference type="Proteomes" id="UP000887580"/>
    </source>
</evidence>
<proteinExistence type="predicted"/>
<protein>
    <submittedName>
        <fullName evidence="2">Ig-like domain-containing protein</fullName>
    </submittedName>
</protein>
<accession>A0AC35FW16</accession>
<dbReference type="WBParaSite" id="PS1159_v2.g21457.t1">
    <property type="protein sequence ID" value="PS1159_v2.g21457.t1"/>
    <property type="gene ID" value="PS1159_v2.g21457"/>
</dbReference>
<organism evidence="1 2">
    <name type="scientific">Panagrolaimus sp. PS1159</name>
    <dbReference type="NCBI Taxonomy" id="55785"/>
    <lineage>
        <taxon>Eukaryota</taxon>
        <taxon>Metazoa</taxon>
        <taxon>Ecdysozoa</taxon>
        <taxon>Nematoda</taxon>
        <taxon>Chromadorea</taxon>
        <taxon>Rhabditida</taxon>
        <taxon>Tylenchina</taxon>
        <taxon>Panagrolaimomorpha</taxon>
        <taxon>Panagrolaimoidea</taxon>
        <taxon>Panagrolaimidae</taxon>
        <taxon>Panagrolaimus</taxon>
    </lineage>
</organism>
<name>A0AC35FW16_9BILA</name>
<dbReference type="Proteomes" id="UP000887580">
    <property type="component" value="Unplaced"/>
</dbReference>
<sequence>MLIKGKRYKHINETCSTCSNVAVITCATNPDACIGTDQPVTQTAGTNGDGCRTITVTCTSATAGSQVVFFWTQQGADRGTSQGVTTVTRTLVCDANGDLILTEPAPGGSGIVDEVQCVSP</sequence>
<evidence type="ECO:0000313" key="2">
    <source>
        <dbReference type="WBParaSite" id="PS1159_v2.g21457.t1"/>
    </source>
</evidence>